<evidence type="ECO:0000256" key="6">
    <source>
        <dbReference type="ARBA" id="ARBA00022989"/>
    </source>
</evidence>
<protein>
    <recommendedName>
        <fullName evidence="14">Olfactory receptor</fullName>
    </recommendedName>
</protein>
<proteinExistence type="inferred from homology"/>
<sequence>MGKNNQTRENLITLMGFQMFLDFRIFFFILIFFLYVLTISVNVVISALVYSSSNLHHPMFFFLSHLSVCDITLTTSIVPLMLPGVLTGSVTISLPVCIIQLQLFCTSLTSECLLLVVMSFDRYLAICNPLRYTSIMSRRLCFHLVFLCWVLGFTAMFSLIICLSRLEFCGTDIDHFICDFLPVLHLSCSDNTAVKLHQLLISIITGLFTSVSLIITYMYIFRAIFKIPYISGRQKAFSTCSSHMAVVFTFLGSLFGIYILPSTGKTLTANKFLSLLYSIGTPLFNPIIYCLRNMEIREAFKKTYTNGAPEKRPKLREV</sequence>
<keyword evidence="11" id="KW-0325">Glycoprotein</keyword>
<reference evidence="16" key="1">
    <citation type="thesis" date="2020" institute="ProQuest LLC" country="789 East Eisenhower Parkway, Ann Arbor, MI, USA">
        <title>Comparative Genomics and Chromosome Evolution.</title>
        <authorList>
            <person name="Mudd A.B."/>
        </authorList>
    </citation>
    <scope>NUCLEOTIDE SEQUENCE</scope>
    <source>
        <strain evidence="16">Female2</strain>
        <tissue evidence="16">Blood</tissue>
    </source>
</reference>
<dbReference type="SUPFAM" id="SSF81321">
    <property type="entry name" value="Family A G protein-coupled receptor-like"/>
    <property type="match status" value="1"/>
</dbReference>
<keyword evidence="12 13" id="KW-0807">Transducer</keyword>
<feature type="transmembrane region" description="Helical" evidence="14">
    <location>
        <begin position="272"/>
        <end position="291"/>
    </location>
</feature>
<dbReference type="Proteomes" id="UP000812440">
    <property type="component" value="Chromosome 8_10"/>
</dbReference>
<organism evidence="16 17">
    <name type="scientific">Hymenochirus boettgeri</name>
    <name type="common">Congo dwarf clawed frog</name>
    <dbReference type="NCBI Taxonomy" id="247094"/>
    <lineage>
        <taxon>Eukaryota</taxon>
        <taxon>Metazoa</taxon>
        <taxon>Chordata</taxon>
        <taxon>Craniata</taxon>
        <taxon>Vertebrata</taxon>
        <taxon>Euteleostomi</taxon>
        <taxon>Amphibia</taxon>
        <taxon>Batrachia</taxon>
        <taxon>Anura</taxon>
        <taxon>Pipoidea</taxon>
        <taxon>Pipidae</taxon>
        <taxon>Pipinae</taxon>
        <taxon>Hymenochirus</taxon>
    </lineage>
</organism>
<dbReference type="FunFam" id="1.20.1070.10:FF:000010">
    <property type="entry name" value="Olfactory receptor"/>
    <property type="match status" value="1"/>
</dbReference>
<feature type="transmembrane region" description="Helical" evidence="14">
    <location>
        <begin position="242"/>
        <end position="260"/>
    </location>
</feature>
<comment type="caution">
    <text evidence="16">The sequence shown here is derived from an EMBL/GenBank/DDBJ whole genome shotgun (WGS) entry which is preliminary data.</text>
</comment>
<dbReference type="GO" id="GO:0004984">
    <property type="term" value="F:olfactory receptor activity"/>
    <property type="evidence" value="ECO:0007669"/>
    <property type="project" value="InterPro"/>
</dbReference>
<keyword evidence="17" id="KW-1185">Reference proteome</keyword>
<dbReference type="EMBL" id="JAACNH010000003">
    <property type="protein sequence ID" value="KAG8449752.1"/>
    <property type="molecule type" value="Genomic_DNA"/>
</dbReference>
<keyword evidence="2 14" id="KW-1003">Cell membrane</keyword>
<dbReference type="InterPro" id="IPR050939">
    <property type="entry name" value="Olfactory_GPCR1"/>
</dbReference>
<evidence type="ECO:0000259" key="15">
    <source>
        <dbReference type="PROSITE" id="PS50262"/>
    </source>
</evidence>
<dbReference type="PRINTS" id="PR00245">
    <property type="entry name" value="OLFACTORYR"/>
</dbReference>
<evidence type="ECO:0000256" key="11">
    <source>
        <dbReference type="ARBA" id="ARBA00023180"/>
    </source>
</evidence>
<evidence type="ECO:0000256" key="1">
    <source>
        <dbReference type="ARBA" id="ARBA00004651"/>
    </source>
</evidence>
<keyword evidence="6 14" id="KW-1133">Transmembrane helix</keyword>
<evidence type="ECO:0000256" key="7">
    <source>
        <dbReference type="ARBA" id="ARBA00023040"/>
    </source>
</evidence>
<dbReference type="PANTHER" id="PTHR24242">
    <property type="entry name" value="G-PROTEIN COUPLED RECEPTOR"/>
    <property type="match status" value="1"/>
</dbReference>
<evidence type="ECO:0000313" key="16">
    <source>
        <dbReference type="EMBL" id="KAG8449752.1"/>
    </source>
</evidence>
<feature type="transmembrane region" description="Helical" evidence="14">
    <location>
        <begin position="62"/>
        <end position="86"/>
    </location>
</feature>
<evidence type="ECO:0000256" key="5">
    <source>
        <dbReference type="ARBA" id="ARBA00022725"/>
    </source>
</evidence>
<keyword evidence="7 13" id="KW-0297">G-protein coupled receptor</keyword>
<comment type="subcellular location">
    <subcellularLocation>
        <location evidence="1 14">Cell membrane</location>
        <topology evidence="1 14">Multi-pass membrane protein</topology>
    </subcellularLocation>
</comment>
<feature type="domain" description="G-protein coupled receptors family 1 profile" evidence="15">
    <location>
        <begin position="41"/>
        <end position="289"/>
    </location>
</feature>
<keyword evidence="9" id="KW-1015">Disulfide bond</keyword>
<dbReference type="InterPro" id="IPR000276">
    <property type="entry name" value="GPCR_Rhodpsn"/>
</dbReference>
<dbReference type="PROSITE" id="PS50262">
    <property type="entry name" value="G_PROTEIN_RECEP_F1_2"/>
    <property type="match status" value="1"/>
</dbReference>
<feature type="transmembrane region" description="Helical" evidence="14">
    <location>
        <begin position="199"/>
        <end position="221"/>
    </location>
</feature>
<feature type="transmembrane region" description="Helical" evidence="14">
    <location>
        <begin position="25"/>
        <end position="50"/>
    </location>
</feature>
<evidence type="ECO:0000256" key="3">
    <source>
        <dbReference type="ARBA" id="ARBA00022606"/>
    </source>
</evidence>
<name>A0A8T2JZK1_9PIPI</name>
<evidence type="ECO:0000256" key="4">
    <source>
        <dbReference type="ARBA" id="ARBA00022692"/>
    </source>
</evidence>
<evidence type="ECO:0000256" key="8">
    <source>
        <dbReference type="ARBA" id="ARBA00023136"/>
    </source>
</evidence>
<dbReference type="InterPro" id="IPR000725">
    <property type="entry name" value="Olfact_rcpt"/>
</dbReference>
<evidence type="ECO:0000256" key="13">
    <source>
        <dbReference type="RuleBase" id="RU000688"/>
    </source>
</evidence>
<dbReference type="PRINTS" id="PR00237">
    <property type="entry name" value="GPCRRHODOPSN"/>
</dbReference>
<comment type="similarity">
    <text evidence="13">Belongs to the G-protein coupled receptor 1 family.</text>
</comment>
<feature type="transmembrane region" description="Helical" evidence="14">
    <location>
        <begin position="92"/>
        <end position="120"/>
    </location>
</feature>
<evidence type="ECO:0000256" key="14">
    <source>
        <dbReference type="RuleBase" id="RU363047"/>
    </source>
</evidence>
<keyword evidence="5 14" id="KW-0552">Olfaction</keyword>
<dbReference type="PANTHER" id="PTHR24242:SF387">
    <property type="entry name" value="OLFACTORY RECEPTOR"/>
    <property type="match status" value="1"/>
</dbReference>
<keyword evidence="3 14" id="KW-0716">Sensory transduction</keyword>
<keyword evidence="10 13" id="KW-0675">Receptor</keyword>
<evidence type="ECO:0000256" key="12">
    <source>
        <dbReference type="ARBA" id="ARBA00023224"/>
    </source>
</evidence>
<dbReference type="Gene3D" id="1.20.1070.10">
    <property type="entry name" value="Rhodopsin 7-helix transmembrane proteins"/>
    <property type="match status" value="1"/>
</dbReference>
<keyword evidence="4 13" id="KW-0812">Transmembrane</keyword>
<gene>
    <name evidence="16" type="ORF">GDO86_016412</name>
</gene>
<keyword evidence="8 14" id="KW-0472">Membrane</keyword>
<dbReference type="GO" id="GO:0005886">
    <property type="term" value="C:plasma membrane"/>
    <property type="evidence" value="ECO:0007669"/>
    <property type="project" value="UniProtKB-SubCell"/>
</dbReference>
<dbReference type="PROSITE" id="PS00237">
    <property type="entry name" value="G_PROTEIN_RECEP_F1_1"/>
    <property type="match status" value="1"/>
</dbReference>
<evidence type="ECO:0000313" key="17">
    <source>
        <dbReference type="Proteomes" id="UP000812440"/>
    </source>
</evidence>
<dbReference type="InterPro" id="IPR017452">
    <property type="entry name" value="GPCR_Rhodpsn_7TM"/>
</dbReference>
<evidence type="ECO:0000256" key="2">
    <source>
        <dbReference type="ARBA" id="ARBA00022475"/>
    </source>
</evidence>
<dbReference type="Pfam" id="PF13853">
    <property type="entry name" value="7tm_4"/>
    <property type="match status" value="1"/>
</dbReference>
<feature type="transmembrane region" description="Helical" evidence="14">
    <location>
        <begin position="140"/>
        <end position="161"/>
    </location>
</feature>
<evidence type="ECO:0000256" key="10">
    <source>
        <dbReference type="ARBA" id="ARBA00023170"/>
    </source>
</evidence>
<dbReference type="AlphaFoldDB" id="A0A8T2JZK1"/>
<evidence type="ECO:0000256" key="9">
    <source>
        <dbReference type="ARBA" id="ARBA00023157"/>
    </source>
</evidence>
<accession>A0A8T2JZK1</accession>
<dbReference type="GO" id="GO:0004930">
    <property type="term" value="F:G protein-coupled receptor activity"/>
    <property type="evidence" value="ECO:0007669"/>
    <property type="project" value="UniProtKB-KW"/>
</dbReference>